<evidence type="ECO:0000313" key="2">
    <source>
        <dbReference type="Proteomes" id="UP000199749"/>
    </source>
</evidence>
<dbReference type="Proteomes" id="UP000199749">
    <property type="component" value="Chromosome"/>
</dbReference>
<dbReference type="AlphaFoldDB" id="A0A1B2A3G5"/>
<accession>A0A1B2A3G5</accession>
<sequence length="94" mass="11428">MTFRDYFHLFSTVSQQAESYDYFLHFIETPVPDLQRYPELTKICDWAAYDDHSFRLWTSLPLDEFEQRFAEIVPLPSDSYQLDYSYNLQDTNFF</sequence>
<gene>
    <name evidence="1" type="ORF">CG419_00835</name>
</gene>
<proteinExistence type="predicted"/>
<name>A0A1B2A3G5_LATCU</name>
<protein>
    <submittedName>
        <fullName evidence="1">Uncharacterized protein</fullName>
    </submittedName>
</protein>
<reference evidence="1 2" key="1">
    <citation type="submission" date="2017-07" db="EMBL/GenBank/DDBJ databases">
        <title>Lactobacillus curvatus MRS6 whole genome.</title>
        <authorList>
            <person name="Jans C."/>
            <person name="Lagler S."/>
            <person name="Lacroix C."/>
            <person name="Meile L."/>
            <person name="Stevens M.J.A."/>
        </authorList>
    </citation>
    <scope>NUCLEOTIDE SEQUENCE [LARGE SCALE GENOMIC DNA]</scope>
    <source>
        <strain evidence="1 2">MRS6</strain>
    </source>
</reference>
<evidence type="ECO:0000313" key="1">
    <source>
        <dbReference type="EMBL" id="ASN59266.1"/>
    </source>
</evidence>
<dbReference type="EMBL" id="CP022474">
    <property type="protein sequence ID" value="ASN59266.1"/>
    <property type="molecule type" value="Genomic_DNA"/>
</dbReference>
<dbReference type="RefSeq" id="WP_065825046.1">
    <property type="nucleotide sequence ID" value="NZ_CP016602.1"/>
</dbReference>
<organism evidence="1 2">
    <name type="scientific">Latilactobacillus curvatus</name>
    <name type="common">Lactobacillus curvatus</name>
    <dbReference type="NCBI Taxonomy" id="28038"/>
    <lineage>
        <taxon>Bacteria</taxon>
        <taxon>Bacillati</taxon>
        <taxon>Bacillota</taxon>
        <taxon>Bacilli</taxon>
        <taxon>Lactobacillales</taxon>
        <taxon>Lactobacillaceae</taxon>
        <taxon>Latilactobacillus</taxon>
    </lineage>
</organism>
<dbReference type="OrthoDB" id="2297535at2"/>